<organism evidence="2 3">
    <name type="scientific">Neodothiora populina</name>
    <dbReference type="NCBI Taxonomy" id="2781224"/>
    <lineage>
        <taxon>Eukaryota</taxon>
        <taxon>Fungi</taxon>
        <taxon>Dikarya</taxon>
        <taxon>Ascomycota</taxon>
        <taxon>Pezizomycotina</taxon>
        <taxon>Dothideomycetes</taxon>
        <taxon>Dothideomycetidae</taxon>
        <taxon>Dothideales</taxon>
        <taxon>Dothioraceae</taxon>
        <taxon>Neodothiora</taxon>
    </lineage>
</organism>
<comment type="caution">
    <text evidence="2">The sequence shown here is derived from an EMBL/GenBank/DDBJ whole genome shotgun (WGS) entry which is preliminary data.</text>
</comment>
<keyword evidence="3" id="KW-1185">Reference proteome</keyword>
<protein>
    <submittedName>
        <fullName evidence="2">Uncharacterized protein</fullName>
    </submittedName>
</protein>
<feature type="compositionally biased region" description="Polar residues" evidence="1">
    <location>
        <begin position="149"/>
        <end position="161"/>
    </location>
</feature>
<evidence type="ECO:0000256" key="1">
    <source>
        <dbReference type="SAM" id="MobiDB-lite"/>
    </source>
</evidence>
<name>A0ABR3PA27_9PEZI</name>
<dbReference type="PANTHER" id="PTHR21575">
    <property type="entry name" value="PROTEIN HID1"/>
    <property type="match status" value="1"/>
</dbReference>
<proteinExistence type="predicted"/>
<dbReference type="Pfam" id="PF12722">
    <property type="entry name" value="Hid1"/>
    <property type="match status" value="1"/>
</dbReference>
<feature type="compositionally biased region" description="Basic and acidic residues" evidence="1">
    <location>
        <begin position="131"/>
        <end position="146"/>
    </location>
</feature>
<dbReference type="PANTHER" id="PTHR21575:SF12">
    <property type="entry name" value="PROTEIN HID1"/>
    <property type="match status" value="1"/>
</dbReference>
<evidence type="ECO:0000313" key="2">
    <source>
        <dbReference type="EMBL" id="KAL1302930.1"/>
    </source>
</evidence>
<dbReference type="Proteomes" id="UP001562354">
    <property type="component" value="Unassembled WGS sequence"/>
</dbReference>
<dbReference type="GeneID" id="95976953"/>
<accession>A0ABR3PA27</accession>
<sequence>MGAVQSDLKSNIVQASAGNTVIPPSSEEFWHTFWERPETAEHVFETITPSDIRNMRDNPQTFVNLDTLISETCRHLIHLRWTSNSLSDKDAGAGKEVLNCIRILTRVLPFIYESDALREWERSTFWSEKAPTHLDGDRERPNRPVHGESPTSENVADSTPTSLHTGTATCLGVELIDSLLDLAFWSGFTLPANLDGQNGPTYGFWQSGIAYERRLDTSKEFESRRTEILQLLLTLESKSIYMTTGEYSLGGGEAVLCISNHPDRKKVQYLLCSLLNTVMKFQPDARYIRYGESPKEVHETHVRTCLHFLLVNLLNRAPWSDPEGHPPQNKFRDLFSHLHKATHLQFLAEGIAKILRQPLEASSNALHIVQRPLNWAHEILPLLWEAMYCNKYFRAFVCETGRQFELTVFLLFYILDPNSSMEGVVRVSVLCLQVMSESPAYASSLNKPFEGHDNLPTFMQIKNFHGSYADYLLTWLCTILKPDHHGRINAMSASIVGIIVNISPYVVELGRATSLKMMQVLDLVSRDRTLVTTELNTVITSNLVRAINTFVEEHKAGHENENIIWAVWKYGRTFEHLADLRMCSDESFKSFAETIRQEGFTDPLQSPDGSVLIPLVEASHIVEMNKRRLERPDYRSDPWDQLGSPRNSIASLSDFPLEPRSRRGSRQILDAEKVSILSAKAMGKKPQSVSGDNPKDTSMANGDLDIVQALFQQMPLSTTLCLVVSLDAWIDHVLSAIGTEPTRAAMDALTVPEVTKPVRECGSTCLEPSKHLLHKFYIQPPFTAMYAAFYWGLVASQDVERAAVSGSGIWSNTKIKLFRIKAGQVQAPSLFSPKGAVDAVGESLVTGLQNLTLKARQGLTGTNAGASES</sequence>
<gene>
    <name evidence="2" type="ORF">AAFC00_003251</name>
</gene>
<feature type="region of interest" description="Disordered" evidence="1">
    <location>
        <begin position="131"/>
        <end position="161"/>
    </location>
</feature>
<evidence type="ECO:0000313" key="3">
    <source>
        <dbReference type="Proteomes" id="UP001562354"/>
    </source>
</evidence>
<reference evidence="2 3" key="1">
    <citation type="submission" date="2024-07" db="EMBL/GenBank/DDBJ databases">
        <title>Draft sequence of the Neodothiora populina.</title>
        <authorList>
            <person name="Drown D.D."/>
            <person name="Schuette U.S."/>
            <person name="Buechlein A.B."/>
            <person name="Rusch D.R."/>
            <person name="Winton L.W."/>
            <person name="Adams G.A."/>
        </authorList>
    </citation>
    <scope>NUCLEOTIDE SEQUENCE [LARGE SCALE GENOMIC DNA]</scope>
    <source>
        <strain evidence="2 3">CPC 39397</strain>
    </source>
</reference>
<dbReference type="RefSeq" id="XP_069199206.1">
    <property type="nucleotide sequence ID" value="XM_069342699.1"/>
</dbReference>
<dbReference type="EMBL" id="JBFMKM010000012">
    <property type="protein sequence ID" value="KAL1302930.1"/>
    <property type="molecule type" value="Genomic_DNA"/>
</dbReference>
<dbReference type="InterPro" id="IPR026705">
    <property type="entry name" value="Hid-1/Ecm30"/>
</dbReference>
<feature type="region of interest" description="Disordered" evidence="1">
    <location>
        <begin position="633"/>
        <end position="664"/>
    </location>
</feature>